<dbReference type="Gene3D" id="3.20.20.140">
    <property type="entry name" value="Metal-dependent hydrolases"/>
    <property type="match status" value="1"/>
</dbReference>
<proteinExistence type="predicted"/>
<dbReference type="Pfam" id="PF07733">
    <property type="entry name" value="DNA_pol3_alpha"/>
    <property type="match status" value="1"/>
</dbReference>
<dbReference type="InterPro" id="IPR003141">
    <property type="entry name" value="Pol/His_phosphatase_N"/>
</dbReference>
<dbReference type="InterPro" id="IPR012340">
    <property type="entry name" value="NA-bd_OB-fold"/>
</dbReference>
<dbReference type="AlphaFoldDB" id="A0A845HZV2"/>
<dbReference type="InterPro" id="IPR016195">
    <property type="entry name" value="Pol/histidinol_Pase-like"/>
</dbReference>
<name>A0A845HZV2_9BURK</name>
<dbReference type="Proteomes" id="UP000444316">
    <property type="component" value="Unassembled WGS sequence"/>
</dbReference>
<dbReference type="GO" id="GO:0006260">
    <property type="term" value="P:DNA replication"/>
    <property type="evidence" value="ECO:0007669"/>
    <property type="project" value="UniProtKB-KW"/>
</dbReference>
<comment type="caution">
    <text evidence="11">The sequence shown here is derived from an EMBL/GenBank/DDBJ whole genome shotgun (WGS) entry which is preliminary data.</text>
</comment>
<dbReference type="RefSeq" id="WP_161033770.1">
    <property type="nucleotide sequence ID" value="NZ_WWCL01000001.1"/>
</dbReference>
<dbReference type="InterPro" id="IPR041931">
    <property type="entry name" value="DNA_pol3_alpha_thumb_dom"/>
</dbReference>
<dbReference type="CDD" id="cd07433">
    <property type="entry name" value="PHP_PolIIIA_DnaE1"/>
    <property type="match status" value="1"/>
</dbReference>
<comment type="catalytic activity">
    <reaction evidence="9">
        <text>DNA(n) + a 2'-deoxyribonucleoside 5'-triphosphate = DNA(n+1) + diphosphate</text>
        <dbReference type="Rhea" id="RHEA:22508"/>
        <dbReference type="Rhea" id="RHEA-COMP:17339"/>
        <dbReference type="Rhea" id="RHEA-COMP:17340"/>
        <dbReference type="ChEBI" id="CHEBI:33019"/>
        <dbReference type="ChEBI" id="CHEBI:61560"/>
        <dbReference type="ChEBI" id="CHEBI:173112"/>
        <dbReference type="EC" id="2.7.7.7"/>
    </reaction>
</comment>
<dbReference type="InterPro" id="IPR029460">
    <property type="entry name" value="DNAPol_HHH"/>
</dbReference>
<evidence type="ECO:0000256" key="6">
    <source>
        <dbReference type="ARBA" id="ARBA00022695"/>
    </source>
</evidence>
<dbReference type="GO" id="GO:0008408">
    <property type="term" value="F:3'-5' exonuclease activity"/>
    <property type="evidence" value="ECO:0007669"/>
    <property type="project" value="InterPro"/>
</dbReference>
<dbReference type="GO" id="GO:0003676">
    <property type="term" value="F:nucleic acid binding"/>
    <property type="evidence" value="ECO:0007669"/>
    <property type="project" value="InterPro"/>
</dbReference>
<organism evidence="11 12">
    <name type="scientific">Duganella fentianensis</name>
    <dbReference type="NCBI Taxonomy" id="2692177"/>
    <lineage>
        <taxon>Bacteria</taxon>
        <taxon>Pseudomonadati</taxon>
        <taxon>Pseudomonadota</taxon>
        <taxon>Betaproteobacteria</taxon>
        <taxon>Burkholderiales</taxon>
        <taxon>Oxalobacteraceae</taxon>
        <taxon>Telluria group</taxon>
        <taxon>Duganella</taxon>
    </lineage>
</organism>
<protein>
    <recommendedName>
        <fullName evidence="3">DNA polymerase III subunit alpha</fullName>
        <ecNumber evidence="2">2.7.7.7</ecNumber>
    </recommendedName>
</protein>
<keyword evidence="6 11" id="KW-0548">Nucleotidyltransferase</keyword>
<dbReference type="Pfam" id="PF14579">
    <property type="entry name" value="HHH_6"/>
    <property type="match status" value="1"/>
</dbReference>
<keyword evidence="12" id="KW-1185">Reference proteome</keyword>
<accession>A0A845HZV2</accession>
<dbReference type="CDD" id="cd04485">
    <property type="entry name" value="DnaE_OBF"/>
    <property type="match status" value="1"/>
</dbReference>
<dbReference type="NCBIfam" id="TIGR00594">
    <property type="entry name" value="polc"/>
    <property type="match status" value="1"/>
</dbReference>
<keyword evidence="4" id="KW-0963">Cytoplasm</keyword>
<evidence type="ECO:0000256" key="1">
    <source>
        <dbReference type="ARBA" id="ARBA00004496"/>
    </source>
</evidence>
<dbReference type="InterPro" id="IPR004805">
    <property type="entry name" value="DnaE2/DnaE/PolC"/>
</dbReference>
<comment type="subcellular location">
    <subcellularLocation>
        <location evidence="1">Cytoplasm</location>
    </subcellularLocation>
</comment>
<evidence type="ECO:0000256" key="7">
    <source>
        <dbReference type="ARBA" id="ARBA00022705"/>
    </source>
</evidence>
<evidence type="ECO:0000313" key="12">
    <source>
        <dbReference type="Proteomes" id="UP000444316"/>
    </source>
</evidence>
<dbReference type="PANTHER" id="PTHR32294:SF0">
    <property type="entry name" value="DNA POLYMERASE III SUBUNIT ALPHA"/>
    <property type="match status" value="1"/>
</dbReference>
<keyword evidence="8" id="KW-0239">DNA-directed DNA polymerase</keyword>
<reference evidence="11" key="1">
    <citation type="submission" date="2019-12" db="EMBL/GenBank/DDBJ databases">
        <title>Novel species isolated from a subtropical stream in China.</title>
        <authorList>
            <person name="Lu H."/>
        </authorList>
    </citation>
    <scope>NUCLEOTIDE SEQUENCE [LARGE SCALE GENOMIC DNA]</scope>
    <source>
        <strain evidence="11">FT93W</strain>
    </source>
</reference>
<evidence type="ECO:0000313" key="11">
    <source>
        <dbReference type="EMBL" id="MYN44008.1"/>
    </source>
</evidence>
<evidence type="ECO:0000256" key="8">
    <source>
        <dbReference type="ARBA" id="ARBA00022932"/>
    </source>
</evidence>
<evidence type="ECO:0000256" key="5">
    <source>
        <dbReference type="ARBA" id="ARBA00022679"/>
    </source>
</evidence>
<keyword evidence="7" id="KW-0235">DNA replication</keyword>
<dbReference type="EMBL" id="WWCL01000001">
    <property type="protein sequence ID" value="MYN44008.1"/>
    <property type="molecule type" value="Genomic_DNA"/>
</dbReference>
<evidence type="ECO:0000256" key="2">
    <source>
        <dbReference type="ARBA" id="ARBA00012417"/>
    </source>
</evidence>
<dbReference type="Pfam" id="PF20914">
    <property type="entry name" value="DNA_pol_IIIA_C"/>
    <property type="match status" value="1"/>
</dbReference>
<dbReference type="SUPFAM" id="SSF89550">
    <property type="entry name" value="PHP domain-like"/>
    <property type="match status" value="1"/>
</dbReference>
<dbReference type="Gene3D" id="1.10.10.1600">
    <property type="entry name" value="Bacterial DNA polymerase III alpha subunit, thumb domain"/>
    <property type="match status" value="1"/>
</dbReference>
<dbReference type="PANTHER" id="PTHR32294">
    <property type="entry name" value="DNA POLYMERASE III SUBUNIT ALPHA"/>
    <property type="match status" value="1"/>
</dbReference>
<dbReference type="EC" id="2.7.7.7" evidence="2"/>
<dbReference type="GO" id="GO:0003887">
    <property type="term" value="F:DNA-directed DNA polymerase activity"/>
    <property type="evidence" value="ECO:0007669"/>
    <property type="project" value="UniProtKB-KW"/>
</dbReference>
<dbReference type="InterPro" id="IPR040982">
    <property type="entry name" value="DNA_pol3_finger"/>
</dbReference>
<evidence type="ECO:0000259" key="10">
    <source>
        <dbReference type="SMART" id="SM00481"/>
    </source>
</evidence>
<dbReference type="Gene3D" id="2.40.50.140">
    <property type="entry name" value="Nucleic acid-binding proteins"/>
    <property type="match status" value="1"/>
</dbReference>
<dbReference type="GO" id="GO:0005737">
    <property type="term" value="C:cytoplasm"/>
    <property type="evidence" value="ECO:0007669"/>
    <property type="project" value="UniProtKB-SubCell"/>
</dbReference>
<dbReference type="Gene3D" id="1.10.150.870">
    <property type="match status" value="1"/>
</dbReference>
<evidence type="ECO:0000256" key="3">
    <source>
        <dbReference type="ARBA" id="ARBA00019114"/>
    </source>
</evidence>
<dbReference type="InterPro" id="IPR048472">
    <property type="entry name" value="DNA_pol_IIIA_C"/>
</dbReference>
<sequence length="1181" mass="130817">MAVDPAAIPAASAPAALPTGPDFVHLRVHSEYSIVDGLVRIDDLVSTAAKDKQAALAVTDLANMFGMVKFYKAARGKGIKPVVGVDCWITNDENRDKPSRLMLFAKNRMGYLQLCELLSKAWLTNQHRGRAELRTEWLQELTQQDYPLLPNDAKANGLIALSGAHFGDIGMAIENGNPALAEQLAQKWAAIFPGHFYIEIQRAGQPNQESQVRHSVALASKLGLPVVATHPVQFLSGDEFIAHEARTCIAEGELLANSKRVRKFNEQMRFLSQAEMRELFADLPAALQNSVEIAKRCNLTLTLGKPQLPNFPTPGMTIDEFLVAETRKGLEERLLHLFPDPAKREQERPRYEARLEFENNTIIKMKFPGYFLIVAEFIQWGKNNGVPIGPGRGSGAGSLVAYALKITDLDPLKYNLLFERFLNPERVSMPDFDIDFCQEKRELVIQHVKDLYGRDAVSQIATFGTMAAKGAIRDVGRVMDFGYNFCDGVSKLIPFKPGKPVSIADAIEEEPMLKERQQNEEEVAQLLDLAQQVEGITRNIGMHAGGVLIAPGKLTDFCPLYTQSGDTGVVSQYDKDDVEAVGLVKFDFLGLTTLTILDRAVRYIKDLDPAESEFDLAKLPLNDRPSYELLTKAKTVAVFQLESRGMQGMLKDARPDRFEDIIALVALYRPGPMDLIPDFCKRKHGEKFDYPDPRTESILSETYGIMVYQEQVMQMAQIVGGYSLGGADMLRRAMGKKKAEEMAEHRAIFRAGAAKDGLSEEKADEIFDLMEKFAGYGFNKSHAAAYALLSYHTAYLKAHHPAAFMAANMSLAMDDTEKVKILVEDAIDICGLTILPPDINHSDYRFTPEGPAPSVTGKKVTHIRYGLGAVKGSGQNAIEAIIAARKSGGPFTSLFDFCKRVDKKQINRRTIESLIRSGAFDCLQVDRAVLLASVGFAMECAEQEARAANQVSLFGGDDSDLVAPPEYVKTAPFTDRQKLAEEKIALGFYLSGHMFDSFAPEARRFCRTKLSELEPSREPRMLCGVITGVRPQMTQRGKILIVTLDDKTSVVEVTVYSEVFEEHKHMFREDEFLAVVGKVSEDRFNGGLRISAERVFDIITARVNYGKQLGMALPASVDVRKMSELLAPHRQADGLPVSLRVMPQGVSCVLQLGEGWRVAPSDELQLALQQVLGASEVAIEY</sequence>
<evidence type="ECO:0000256" key="9">
    <source>
        <dbReference type="ARBA" id="ARBA00049244"/>
    </source>
</evidence>
<dbReference type="Pfam" id="PF02811">
    <property type="entry name" value="PHP"/>
    <property type="match status" value="1"/>
</dbReference>
<dbReference type="Pfam" id="PF17657">
    <property type="entry name" value="DNA_pol3_finger"/>
    <property type="match status" value="1"/>
</dbReference>
<gene>
    <name evidence="11" type="primary">dnaE</name>
    <name evidence="11" type="ORF">GTP23_02865</name>
</gene>
<dbReference type="InterPro" id="IPR049821">
    <property type="entry name" value="PolIIIA_DnaE1_PHP"/>
</dbReference>
<dbReference type="InterPro" id="IPR004013">
    <property type="entry name" value="PHP_dom"/>
</dbReference>
<dbReference type="InterPro" id="IPR011708">
    <property type="entry name" value="DNA_pol3_alpha_NTPase_dom"/>
</dbReference>
<dbReference type="Pfam" id="PF01336">
    <property type="entry name" value="tRNA_anti-codon"/>
    <property type="match status" value="1"/>
</dbReference>
<evidence type="ECO:0000256" key="4">
    <source>
        <dbReference type="ARBA" id="ARBA00022490"/>
    </source>
</evidence>
<dbReference type="NCBIfam" id="NF004226">
    <property type="entry name" value="PRK05673.1"/>
    <property type="match status" value="1"/>
</dbReference>
<dbReference type="SMART" id="SM00481">
    <property type="entry name" value="POLIIIAc"/>
    <property type="match status" value="1"/>
</dbReference>
<dbReference type="InterPro" id="IPR004365">
    <property type="entry name" value="NA-bd_OB_tRNA"/>
</dbReference>
<keyword evidence="5 11" id="KW-0808">Transferase</keyword>
<feature type="domain" description="Polymerase/histidinol phosphatase N-terminal" evidence="10">
    <location>
        <begin position="24"/>
        <end position="91"/>
    </location>
</feature>